<feature type="domain" description="Protein-glutamine gamma-glutamyltransferase-like C-terminal" evidence="2">
    <location>
        <begin position="128"/>
        <end position="197"/>
    </location>
</feature>
<dbReference type="EMBL" id="JTCM02000036">
    <property type="protein sequence ID" value="NEU74183.1"/>
    <property type="molecule type" value="Genomic_DNA"/>
</dbReference>
<reference evidence="3 4" key="1">
    <citation type="journal article" date="2015" name="Genome Announc.">
        <title>Draft Genome Sequence of Cyanobacterium Hassallia byssoidea Strain VB512170, Isolated from Monuments in India.</title>
        <authorList>
            <person name="Singh D."/>
            <person name="Chandrababunaidu M.M."/>
            <person name="Panda A."/>
            <person name="Sen D."/>
            <person name="Bhattacharyya S."/>
            <person name="Adhikary S.P."/>
            <person name="Tripathy S."/>
        </authorList>
    </citation>
    <scope>NUCLEOTIDE SEQUENCE [LARGE SCALE GENOMIC DNA]</scope>
    <source>
        <strain evidence="3 4">VB512170</strain>
    </source>
</reference>
<dbReference type="AlphaFoldDB" id="A0A846HAU5"/>
<dbReference type="Pfam" id="PF13559">
    <property type="entry name" value="DUF4129"/>
    <property type="match status" value="1"/>
</dbReference>
<feature type="transmembrane region" description="Helical" evidence="1">
    <location>
        <begin position="57"/>
        <end position="75"/>
    </location>
</feature>
<evidence type="ECO:0000259" key="2">
    <source>
        <dbReference type="Pfam" id="PF13559"/>
    </source>
</evidence>
<sequence length="203" mass="24128">MSTESFEKTSWSWQLSVLRQQVGEWVEYQLSRLKLDFPQLPYGWSIDNSWLGKLLNFVFWLLLALFLIWLGWRLWRVFSPYLYARLRARNSANSQVKIGDSDLSVSGWLARSQELYHQNNYREAIRCLYLAMLQHLHDTTIAPHKFSRTDGEYLQLLQYKVTPMQPYETLITTHEQLCFGNTEISLENYQQCREAYREIASGE</sequence>
<dbReference type="InterPro" id="IPR025403">
    <property type="entry name" value="TgpA-like_C"/>
</dbReference>
<dbReference type="RefSeq" id="WP_039738502.1">
    <property type="nucleotide sequence ID" value="NZ_JTCM02000036.1"/>
</dbReference>
<keyword evidence="1" id="KW-0812">Transmembrane</keyword>
<evidence type="ECO:0000313" key="3">
    <source>
        <dbReference type="EMBL" id="NEU74183.1"/>
    </source>
</evidence>
<name>A0A846HAU5_9CYAN</name>
<gene>
    <name evidence="3" type="ORF">PI95_016855</name>
</gene>
<keyword evidence="1" id="KW-0472">Membrane</keyword>
<comment type="caution">
    <text evidence="3">The sequence shown here is derived from an EMBL/GenBank/DDBJ whole genome shotgun (WGS) entry which is preliminary data.</text>
</comment>
<organism evidence="3 4">
    <name type="scientific">Hassallia byssoidea VB512170</name>
    <dbReference type="NCBI Taxonomy" id="1304833"/>
    <lineage>
        <taxon>Bacteria</taxon>
        <taxon>Bacillati</taxon>
        <taxon>Cyanobacteriota</taxon>
        <taxon>Cyanophyceae</taxon>
        <taxon>Nostocales</taxon>
        <taxon>Tolypothrichaceae</taxon>
        <taxon>Hassallia</taxon>
    </lineage>
</organism>
<accession>A0A846HAU5</accession>
<dbReference type="Proteomes" id="UP000031549">
    <property type="component" value="Unassembled WGS sequence"/>
</dbReference>
<keyword evidence="1" id="KW-1133">Transmembrane helix</keyword>
<protein>
    <submittedName>
        <fullName evidence="3">DUF4129 domain-containing protein</fullName>
    </submittedName>
</protein>
<evidence type="ECO:0000313" key="4">
    <source>
        <dbReference type="Proteomes" id="UP000031549"/>
    </source>
</evidence>
<evidence type="ECO:0000256" key="1">
    <source>
        <dbReference type="SAM" id="Phobius"/>
    </source>
</evidence>
<proteinExistence type="predicted"/>
<keyword evidence="4" id="KW-1185">Reference proteome</keyword>